<gene>
    <name evidence="1" type="ORF">VCHENC02_2878A</name>
</gene>
<comment type="caution">
    <text evidence="1">The sequence shown here is derived from an EMBL/GenBank/DDBJ whole genome shotgun (WGS) entry which is preliminary data.</text>
</comment>
<evidence type="ECO:0000313" key="2">
    <source>
        <dbReference type="Proteomes" id="UP000008367"/>
    </source>
</evidence>
<accession>A0A454CYK2</accession>
<evidence type="ECO:0000313" key="1">
    <source>
        <dbReference type="EMBL" id="EKM31479.1"/>
    </source>
</evidence>
<proteinExistence type="predicted"/>
<dbReference type="Proteomes" id="UP000008367">
    <property type="component" value="Unassembled WGS sequence"/>
</dbReference>
<dbReference type="EMBL" id="AJSR01001170">
    <property type="protein sequence ID" value="EKM31479.1"/>
    <property type="molecule type" value="Genomic_DNA"/>
</dbReference>
<sequence length="15" mass="1608">MIDIAAIIASYLRAS</sequence>
<feature type="non-terminal residue" evidence="1">
    <location>
        <position position="15"/>
    </location>
</feature>
<reference evidence="1 2" key="1">
    <citation type="submission" date="2012-10" db="EMBL/GenBank/DDBJ databases">
        <title>Genome sequence of Vibrio Cholerae HENC-02.</title>
        <authorList>
            <person name="Eppinger M."/>
            <person name="Hasan N.A."/>
            <person name="Sengamalay N."/>
            <person name="Hine E."/>
            <person name="Su Q."/>
            <person name="Daugherty S.C."/>
            <person name="Young S."/>
            <person name="Sadzewicz L."/>
            <person name="Tallon L."/>
            <person name="Cebula T.A."/>
            <person name="Ravel J."/>
            <person name="Colwell R.R."/>
        </authorList>
    </citation>
    <scope>NUCLEOTIDE SEQUENCE [LARGE SCALE GENOMIC DNA]</scope>
    <source>
        <strain evidence="1 2">HENC-02</strain>
    </source>
</reference>
<protein>
    <submittedName>
        <fullName evidence="1">Uncharacterized protein</fullName>
    </submittedName>
</protein>
<organism evidence="1 2">
    <name type="scientific">Vibrio harveyi</name>
    <name type="common">Beneckea harveyi</name>
    <dbReference type="NCBI Taxonomy" id="669"/>
    <lineage>
        <taxon>Bacteria</taxon>
        <taxon>Pseudomonadati</taxon>
        <taxon>Pseudomonadota</taxon>
        <taxon>Gammaproteobacteria</taxon>
        <taxon>Vibrionales</taxon>
        <taxon>Vibrionaceae</taxon>
        <taxon>Vibrio</taxon>
    </lineage>
</organism>
<name>A0A454CYK2_VIBHA</name>